<gene>
    <name evidence="2" type="ORF">POJ06DRAFT_240643</name>
</gene>
<feature type="compositionally biased region" description="Polar residues" evidence="1">
    <location>
        <begin position="80"/>
        <end position="92"/>
    </location>
</feature>
<feature type="region of interest" description="Disordered" evidence="1">
    <location>
        <begin position="332"/>
        <end position="351"/>
    </location>
</feature>
<dbReference type="AlphaFoldDB" id="A0AAD7VQ89"/>
<feature type="compositionally biased region" description="Basic and acidic residues" evidence="1">
    <location>
        <begin position="335"/>
        <end position="351"/>
    </location>
</feature>
<dbReference type="GO" id="GO:0019901">
    <property type="term" value="F:protein kinase binding"/>
    <property type="evidence" value="ECO:0007669"/>
    <property type="project" value="InterPro"/>
</dbReference>
<feature type="compositionally biased region" description="Low complexity" evidence="1">
    <location>
        <begin position="138"/>
        <end position="155"/>
    </location>
</feature>
<dbReference type="CDD" id="cd20558">
    <property type="entry name" value="CYCLIN_ScPCL7-like"/>
    <property type="match status" value="1"/>
</dbReference>
<evidence type="ECO:0000256" key="1">
    <source>
        <dbReference type="SAM" id="MobiDB-lite"/>
    </source>
</evidence>
<protein>
    <submittedName>
        <fullName evidence="2">Cyclin-domain-containing protein</fullName>
    </submittedName>
</protein>
<dbReference type="GeneID" id="80881266"/>
<sequence>MENESQQPLGVMTSEIAKKVEMSASSTISPRPSSMTPPNTLWPKRANAELHEPSPRQRPQFADDSNLPAIDHDSHHSRTPHGSSQVRVSQSHLHGHLHSPVLSRPRAKGSILPRPTPTTTDSDSAMPARKTPPSSHPATTLTQSSAATSRQRSASPSKRSPKVLPQSFFNCDLQDLLLLISSMLSELIKLNDALPLVPSQLTRFHSRAPPLISHRDYLHRLTRFCSLEKSTLLSMVFYIDLLCAALSSFTINSLTVHRFLITAATVASKGLCDSFCTNAHYARVGGVSLTELNLLEVEFLVRVGWRVVPSVKTLDEYYRRMVARMGSVYVLQESEPERPPDIRSDEHNQQE</sequence>
<accession>A0AAD7VQ89</accession>
<feature type="region of interest" description="Disordered" evidence="1">
    <location>
        <begin position="1"/>
        <end position="162"/>
    </location>
</feature>
<dbReference type="Gene3D" id="1.10.472.10">
    <property type="entry name" value="Cyclin-like"/>
    <property type="match status" value="1"/>
</dbReference>
<dbReference type="RefSeq" id="XP_056040764.1">
    <property type="nucleotide sequence ID" value="XM_056186100.1"/>
</dbReference>
<dbReference type="InterPro" id="IPR013922">
    <property type="entry name" value="Cyclin_PHO80-like"/>
</dbReference>
<feature type="compositionally biased region" description="Basic and acidic residues" evidence="1">
    <location>
        <begin position="46"/>
        <end position="55"/>
    </location>
</feature>
<evidence type="ECO:0000313" key="2">
    <source>
        <dbReference type="EMBL" id="KAJ8097314.1"/>
    </source>
</evidence>
<feature type="compositionally biased region" description="Low complexity" evidence="1">
    <location>
        <begin position="22"/>
        <end position="38"/>
    </location>
</feature>
<dbReference type="PANTHER" id="PTHR15615">
    <property type="match status" value="1"/>
</dbReference>
<dbReference type="Pfam" id="PF08613">
    <property type="entry name" value="Cyclin"/>
    <property type="match status" value="1"/>
</dbReference>
<dbReference type="InterPro" id="IPR036915">
    <property type="entry name" value="Cyclin-like_sf"/>
</dbReference>
<evidence type="ECO:0000313" key="3">
    <source>
        <dbReference type="Proteomes" id="UP001217417"/>
    </source>
</evidence>
<reference evidence="2" key="1">
    <citation type="submission" date="2023-03" db="EMBL/GenBank/DDBJ databases">
        <title>Near-Complete genome sequence of Lipomyces tetrasporous NRRL Y-64009, an oleaginous yeast capable of growing on lignocellulosic hydrolysates.</title>
        <authorList>
            <consortium name="Lawrence Berkeley National Laboratory"/>
            <person name="Jagtap S.S."/>
            <person name="Liu J.-J."/>
            <person name="Walukiewicz H.E."/>
            <person name="Pangilinan J."/>
            <person name="Lipzen A."/>
            <person name="Ahrendt S."/>
            <person name="Koriabine M."/>
            <person name="Cobaugh K."/>
            <person name="Salamov A."/>
            <person name="Yoshinaga Y."/>
            <person name="Ng V."/>
            <person name="Daum C."/>
            <person name="Grigoriev I.V."/>
            <person name="Slininger P.J."/>
            <person name="Dien B.S."/>
            <person name="Jin Y.-S."/>
            <person name="Rao C.V."/>
        </authorList>
    </citation>
    <scope>NUCLEOTIDE SEQUENCE</scope>
    <source>
        <strain evidence="2">NRRL Y-64009</strain>
    </source>
</reference>
<dbReference type="GO" id="GO:0016538">
    <property type="term" value="F:cyclin-dependent protein serine/threonine kinase regulator activity"/>
    <property type="evidence" value="ECO:0007669"/>
    <property type="project" value="TreeGrafter"/>
</dbReference>
<dbReference type="GO" id="GO:0005634">
    <property type="term" value="C:nucleus"/>
    <property type="evidence" value="ECO:0007669"/>
    <property type="project" value="TreeGrafter"/>
</dbReference>
<dbReference type="GO" id="GO:0000307">
    <property type="term" value="C:cyclin-dependent protein kinase holoenzyme complex"/>
    <property type="evidence" value="ECO:0007669"/>
    <property type="project" value="UniProtKB-ARBA"/>
</dbReference>
<keyword evidence="3" id="KW-1185">Reference proteome</keyword>
<name>A0AAD7VQ89_9ASCO</name>
<proteinExistence type="predicted"/>
<dbReference type="PANTHER" id="PTHR15615:SF117">
    <property type="entry name" value="PHO85 CYCLIN PHO80"/>
    <property type="match status" value="1"/>
</dbReference>
<dbReference type="EMBL" id="JARPMG010000011">
    <property type="protein sequence ID" value="KAJ8097314.1"/>
    <property type="molecule type" value="Genomic_DNA"/>
</dbReference>
<comment type="caution">
    <text evidence="2">The sequence shown here is derived from an EMBL/GenBank/DDBJ whole genome shotgun (WGS) entry which is preliminary data.</text>
</comment>
<organism evidence="2 3">
    <name type="scientific">Lipomyces tetrasporus</name>
    <dbReference type="NCBI Taxonomy" id="54092"/>
    <lineage>
        <taxon>Eukaryota</taxon>
        <taxon>Fungi</taxon>
        <taxon>Dikarya</taxon>
        <taxon>Ascomycota</taxon>
        <taxon>Saccharomycotina</taxon>
        <taxon>Lipomycetes</taxon>
        <taxon>Lipomycetales</taxon>
        <taxon>Lipomycetaceae</taxon>
        <taxon>Lipomyces</taxon>
    </lineage>
</organism>
<dbReference type="SUPFAM" id="SSF47954">
    <property type="entry name" value="Cyclin-like"/>
    <property type="match status" value="1"/>
</dbReference>
<dbReference type="Proteomes" id="UP001217417">
    <property type="component" value="Unassembled WGS sequence"/>
</dbReference>